<evidence type="ECO:0000256" key="1">
    <source>
        <dbReference type="SAM" id="MobiDB-lite"/>
    </source>
</evidence>
<dbReference type="HOGENOM" id="CLU_2281825_0_0_1"/>
<feature type="region of interest" description="Disordered" evidence="1">
    <location>
        <begin position="1"/>
        <end position="102"/>
    </location>
</feature>
<reference evidence="2" key="2">
    <citation type="submission" date="2018-05" db="EMBL/GenBank/DDBJ databases">
        <title>OgluRS3 (Oryza glumaepatula Reference Sequence Version 3).</title>
        <authorList>
            <person name="Zhang J."/>
            <person name="Kudrna D."/>
            <person name="Lee S."/>
            <person name="Talag J."/>
            <person name="Welchert J."/>
            <person name="Wing R.A."/>
        </authorList>
    </citation>
    <scope>NUCLEOTIDE SEQUENCE [LARGE SCALE GENOMIC DNA]</scope>
</reference>
<feature type="compositionally biased region" description="Low complexity" evidence="1">
    <location>
        <begin position="49"/>
        <end position="60"/>
    </location>
</feature>
<protein>
    <submittedName>
        <fullName evidence="2">Uncharacterized protein</fullName>
    </submittedName>
</protein>
<reference evidence="2" key="1">
    <citation type="submission" date="2015-04" db="UniProtKB">
        <authorList>
            <consortium name="EnsemblPlants"/>
        </authorList>
    </citation>
    <scope>IDENTIFICATION</scope>
</reference>
<name>A0A0D9ZA38_9ORYZ</name>
<evidence type="ECO:0000313" key="2">
    <source>
        <dbReference type="EnsemblPlants" id="OGLUM03G25530.1"/>
    </source>
</evidence>
<proteinExistence type="predicted"/>
<evidence type="ECO:0000313" key="3">
    <source>
        <dbReference type="Proteomes" id="UP000026961"/>
    </source>
</evidence>
<sequence length="102" mass="11000">MPASTDHHRFPLPPHRTPRSTSLPATSGRCRSPAASTLPNDARHAGSIRPRPSAAPPATARCRHGGLSSKPRRPPPVANAALASPLGRRQDKERRRRRNKGA</sequence>
<accession>A0A0D9ZA38</accession>
<dbReference type="AlphaFoldDB" id="A0A0D9ZA38"/>
<dbReference type="Gramene" id="OGLUM03G25530.1">
    <property type="protein sequence ID" value="OGLUM03G25530.1"/>
    <property type="gene ID" value="OGLUM03G25530"/>
</dbReference>
<organism evidence="2">
    <name type="scientific">Oryza glumipatula</name>
    <dbReference type="NCBI Taxonomy" id="40148"/>
    <lineage>
        <taxon>Eukaryota</taxon>
        <taxon>Viridiplantae</taxon>
        <taxon>Streptophyta</taxon>
        <taxon>Embryophyta</taxon>
        <taxon>Tracheophyta</taxon>
        <taxon>Spermatophyta</taxon>
        <taxon>Magnoliopsida</taxon>
        <taxon>Liliopsida</taxon>
        <taxon>Poales</taxon>
        <taxon>Poaceae</taxon>
        <taxon>BOP clade</taxon>
        <taxon>Oryzoideae</taxon>
        <taxon>Oryzeae</taxon>
        <taxon>Oryzinae</taxon>
        <taxon>Oryza</taxon>
    </lineage>
</organism>
<keyword evidence="3" id="KW-1185">Reference proteome</keyword>
<dbReference type="Proteomes" id="UP000026961">
    <property type="component" value="Chromosome 3"/>
</dbReference>
<dbReference type="EnsemblPlants" id="OGLUM03G25530.1">
    <property type="protein sequence ID" value="OGLUM03G25530.1"/>
    <property type="gene ID" value="OGLUM03G25530"/>
</dbReference>